<keyword evidence="1" id="KW-1133">Transmembrane helix</keyword>
<evidence type="ECO:0000256" key="1">
    <source>
        <dbReference type="SAM" id="Phobius"/>
    </source>
</evidence>
<dbReference type="Proteomes" id="UP000319502">
    <property type="component" value="Unassembled WGS sequence"/>
</dbReference>
<gene>
    <name evidence="2" type="ORF">FHP91_03575</name>
</gene>
<organism evidence="2 3">
    <name type="scientific">Denitromonas halophila</name>
    <dbReference type="NCBI Taxonomy" id="1629404"/>
    <lineage>
        <taxon>Bacteria</taxon>
        <taxon>Pseudomonadati</taxon>
        <taxon>Pseudomonadota</taxon>
        <taxon>Betaproteobacteria</taxon>
        <taxon>Rhodocyclales</taxon>
        <taxon>Zoogloeaceae</taxon>
        <taxon>Denitromonas</taxon>
    </lineage>
</organism>
<dbReference type="AlphaFoldDB" id="A0A557R0U2"/>
<sequence>MCHRRLLAVLAALAIAFGALTVFSGGRVLFGGAEAGQVVGFVLWFNFLAGFAYAAVGLGLWRRRRWAVRGAALLALLTAIIAALFGLHVLGGGAYELRSVGALTLRLSFWSAVAVITRRAAQSTTA</sequence>
<keyword evidence="3" id="KW-1185">Reference proteome</keyword>
<feature type="transmembrane region" description="Helical" evidence="1">
    <location>
        <begin position="73"/>
        <end position="91"/>
    </location>
</feature>
<evidence type="ECO:0000313" key="2">
    <source>
        <dbReference type="EMBL" id="TVO58754.1"/>
    </source>
</evidence>
<protein>
    <submittedName>
        <fullName evidence="2">Uncharacterized protein</fullName>
    </submittedName>
</protein>
<reference evidence="2 3" key="1">
    <citation type="submission" date="2019-07" db="EMBL/GenBank/DDBJ databases">
        <title>The pathways for chlorine oxyanion respiration interact through the shared metabolite chlorate.</title>
        <authorList>
            <person name="Barnum T.P."/>
            <person name="Cheng Y."/>
            <person name="Hill K.A."/>
            <person name="Lucas L.N."/>
            <person name="Carlson H.K."/>
            <person name="Coates J.D."/>
        </authorList>
    </citation>
    <scope>NUCLEOTIDE SEQUENCE [LARGE SCALE GENOMIC DNA]</scope>
    <source>
        <strain evidence="2 3">SFB-3</strain>
    </source>
</reference>
<feature type="transmembrane region" description="Helical" evidence="1">
    <location>
        <begin position="41"/>
        <end position="61"/>
    </location>
</feature>
<keyword evidence="1" id="KW-0472">Membrane</keyword>
<name>A0A557R0U2_9RHOO</name>
<evidence type="ECO:0000313" key="3">
    <source>
        <dbReference type="Proteomes" id="UP000319502"/>
    </source>
</evidence>
<dbReference type="OrthoDB" id="1122739at2"/>
<keyword evidence="1" id="KW-0812">Transmembrane</keyword>
<dbReference type="EMBL" id="VMNK01000003">
    <property type="protein sequence ID" value="TVO58754.1"/>
    <property type="molecule type" value="Genomic_DNA"/>
</dbReference>
<dbReference type="RefSeq" id="WP_144308277.1">
    <property type="nucleotide sequence ID" value="NZ_VMNK01000003.1"/>
</dbReference>
<accession>A0A557R0U2</accession>
<comment type="caution">
    <text evidence="2">The sequence shown here is derived from an EMBL/GenBank/DDBJ whole genome shotgun (WGS) entry which is preliminary data.</text>
</comment>
<proteinExistence type="predicted"/>